<dbReference type="SMART" id="SM00220">
    <property type="entry name" value="S_TKc"/>
    <property type="match status" value="1"/>
</dbReference>
<proteinExistence type="inferred from homology"/>
<protein>
    <recommendedName>
        <fullName evidence="11">Aurora kinase</fullName>
        <ecNumber evidence="11">2.7.11.1</ecNumber>
    </recommendedName>
</protein>
<dbReference type="EMBL" id="LUCM01001833">
    <property type="protein sequence ID" value="KAA0198297.1"/>
    <property type="molecule type" value="Genomic_DNA"/>
</dbReference>
<dbReference type="GO" id="GO:0004674">
    <property type="term" value="F:protein serine/threonine kinase activity"/>
    <property type="evidence" value="ECO:0007669"/>
    <property type="project" value="UniProtKB-KW"/>
</dbReference>
<dbReference type="Pfam" id="PF00069">
    <property type="entry name" value="Pkinase"/>
    <property type="match status" value="1"/>
</dbReference>
<evidence type="ECO:0000256" key="1">
    <source>
        <dbReference type="ARBA" id="ARBA00022527"/>
    </source>
</evidence>
<dbReference type="EC" id="2.7.11.1" evidence="11"/>
<keyword evidence="15" id="KW-1185">Reference proteome</keyword>
<feature type="active site" description="Proton acceptor" evidence="8">
    <location>
        <position position="94"/>
    </location>
</feature>
<dbReference type="GO" id="GO:0005524">
    <property type="term" value="F:ATP binding"/>
    <property type="evidence" value="ECO:0007669"/>
    <property type="project" value="UniProtKB-UniRule"/>
</dbReference>
<dbReference type="CDD" id="cd14007">
    <property type="entry name" value="STKc_Aurora"/>
    <property type="match status" value="1"/>
</dbReference>
<comment type="caution">
    <text evidence="14">The sequence shown here is derived from an EMBL/GenBank/DDBJ whole genome shotgun (WGS) entry which is preliminary data.</text>
</comment>
<feature type="cross-link" description="Glycyl lysine isopeptide (Lys-Gly) (interchain with G-Cter in SUMO2)" evidence="10">
    <location>
        <position position="96"/>
    </location>
</feature>
<dbReference type="FunFam" id="1.10.510.10:FF:000571">
    <property type="entry name" value="Maternal embryonic leucine zipper kinase"/>
    <property type="match status" value="1"/>
</dbReference>
<dbReference type="PANTHER" id="PTHR24350">
    <property type="entry name" value="SERINE/THREONINE-PROTEIN KINASE IAL-RELATED"/>
    <property type="match status" value="1"/>
</dbReference>
<reference evidence="14" key="1">
    <citation type="submission" date="2019-05" db="EMBL/GenBank/DDBJ databases">
        <title>Annotation for the trematode Fasciolopsis buski.</title>
        <authorList>
            <person name="Choi Y.-J."/>
        </authorList>
    </citation>
    <scope>NUCLEOTIDE SEQUENCE</scope>
    <source>
        <strain evidence="14">HT</strain>
        <tissue evidence="14">Whole worm</tissue>
    </source>
</reference>
<evidence type="ECO:0000256" key="2">
    <source>
        <dbReference type="ARBA" id="ARBA00022679"/>
    </source>
</evidence>
<keyword evidence="5 9" id="KW-0067">ATP-binding</keyword>
<evidence type="ECO:0000256" key="12">
    <source>
        <dbReference type="SAM" id="MobiDB-lite"/>
    </source>
</evidence>
<gene>
    <name evidence="14" type="ORF">FBUS_04308</name>
</gene>
<dbReference type="InterPro" id="IPR011009">
    <property type="entry name" value="Kinase-like_dom_sf"/>
</dbReference>
<dbReference type="FunFam" id="3.30.200.20:FF:000042">
    <property type="entry name" value="Aurora kinase A"/>
    <property type="match status" value="1"/>
</dbReference>
<dbReference type="InterPro" id="IPR000719">
    <property type="entry name" value="Prot_kinase_dom"/>
</dbReference>
<feature type="binding site" evidence="9">
    <location>
        <position position="112"/>
    </location>
    <ligand>
        <name>ATP</name>
        <dbReference type="ChEBI" id="CHEBI:30616"/>
    </ligand>
</feature>
<evidence type="ECO:0000259" key="13">
    <source>
        <dbReference type="PROSITE" id="PS50011"/>
    </source>
</evidence>
<comment type="similarity">
    <text evidence="11">Belongs to the protein kinase superfamily. Ser/Thr protein kinase family. Aurora subfamily.</text>
</comment>
<dbReference type="InterPro" id="IPR008271">
    <property type="entry name" value="Ser/Thr_kinase_AS"/>
</dbReference>
<keyword evidence="4 11" id="KW-0418">Kinase</keyword>
<dbReference type="SUPFAM" id="SSF56112">
    <property type="entry name" value="Protein kinase-like (PK-like)"/>
    <property type="match status" value="1"/>
</dbReference>
<keyword evidence="3 9" id="KW-0547">Nucleotide-binding</keyword>
<evidence type="ECO:0000256" key="7">
    <source>
        <dbReference type="ARBA" id="ARBA00048679"/>
    </source>
</evidence>
<dbReference type="OrthoDB" id="377346at2759"/>
<keyword evidence="1 11" id="KW-0723">Serine/threonine-protein kinase</keyword>
<dbReference type="Proteomes" id="UP000728185">
    <property type="component" value="Unassembled WGS sequence"/>
</dbReference>
<evidence type="ECO:0000256" key="3">
    <source>
        <dbReference type="ARBA" id="ARBA00022741"/>
    </source>
</evidence>
<evidence type="ECO:0000256" key="6">
    <source>
        <dbReference type="ARBA" id="ARBA00047899"/>
    </source>
</evidence>
<dbReference type="PROSITE" id="PS50011">
    <property type="entry name" value="PROTEIN_KINASE_DOM"/>
    <property type="match status" value="1"/>
</dbReference>
<evidence type="ECO:0000313" key="14">
    <source>
        <dbReference type="EMBL" id="KAA0198297.1"/>
    </source>
</evidence>
<comment type="catalytic activity">
    <reaction evidence="6 11">
        <text>L-threonyl-[protein] + ATP = O-phospho-L-threonyl-[protein] + ADP + H(+)</text>
        <dbReference type="Rhea" id="RHEA:46608"/>
        <dbReference type="Rhea" id="RHEA-COMP:11060"/>
        <dbReference type="Rhea" id="RHEA-COMP:11605"/>
        <dbReference type="ChEBI" id="CHEBI:15378"/>
        <dbReference type="ChEBI" id="CHEBI:30013"/>
        <dbReference type="ChEBI" id="CHEBI:30616"/>
        <dbReference type="ChEBI" id="CHEBI:61977"/>
        <dbReference type="ChEBI" id="CHEBI:456216"/>
        <dbReference type="EC" id="2.7.11.1"/>
    </reaction>
</comment>
<evidence type="ECO:0000313" key="15">
    <source>
        <dbReference type="Proteomes" id="UP000728185"/>
    </source>
</evidence>
<accession>A0A8E0VQC1</accession>
<evidence type="ECO:0000256" key="4">
    <source>
        <dbReference type="ARBA" id="ARBA00022777"/>
    </source>
</evidence>
<evidence type="ECO:0000256" key="5">
    <source>
        <dbReference type="ARBA" id="ARBA00022840"/>
    </source>
</evidence>
<evidence type="ECO:0000256" key="8">
    <source>
        <dbReference type="PIRSR" id="PIRSR630616-1"/>
    </source>
</evidence>
<sequence length="283" mass="31908">MLSKAVILTKELMQQVQREIEIQSHLKHPNIVRLYSYFYDRKRIYLMLEYVPKGELSKEISRFHRLTPTRAATYVYQLTHAIAYCHQNDVIHRDLKPENILLGARGEAKIADFGSAVHRPASRRTAPFGTLDYLAPEVVDPESSYEHPVDIWSLGILAFEMLFGRVPFTGETTKEVADQIRFGELVFPDDVSEVVKDLIIRMLRKNPEERVVVTGILSHSWIAQQAEHSLIRCTAALLDWQSLRCAQSSTCSSFHSTDRSASSGESQSTSNGAIVGDSISTGD</sequence>
<keyword evidence="2 11" id="KW-0808">Transferase</keyword>
<dbReference type="Gene3D" id="1.10.510.10">
    <property type="entry name" value="Transferase(Phosphotransferase) domain 1"/>
    <property type="match status" value="1"/>
</dbReference>
<comment type="catalytic activity">
    <reaction evidence="7 11">
        <text>L-seryl-[protein] + ATP = O-phospho-L-seryl-[protein] + ADP + H(+)</text>
        <dbReference type="Rhea" id="RHEA:17989"/>
        <dbReference type="Rhea" id="RHEA-COMP:9863"/>
        <dbReference type="Rhea" id="RHEA-COMP:11604"/>
        <dbReference type="ChEBI" id="CHEBI:15378"/>
        <dbReference type="ChEBI" id="CHEBI:29999"/>
        <dbReference type="ChEBI" id="CHEBI:30616"/>
        <dbReference type="ChEBI" id="CHEBI:83421"/>
        <dbReference type="ChEBI" id="CHEBI:456216"/>
        <dbReference type="EC" id="2.7.11.1"/>
    </reaction>
</comment>
<name>A0A8E0VQC1_9TREM</name>
<feature type="region of interest" description="Disordered" evidence="12">
    <location>
        <begin position="256"/>
        <end position="283"/>
    </location>
</feature>
<dbReference type="InterPro" id="IPR030616">
    <property type="entry name" value="Aur-like"/>
</dbReference>
<feature type="domain" description="Protein kinase" evidence="13">
    <location>
        <begin position="1"/>
        <end position="222"/>
    </location>
</feature>
<feature type="binding site" evidence="9">
    <location>
        <begin position="98"/>
        <end position="99"/>
    </location>
    <ligand>
        <name>ATP</name>
        <dbReference type="ChEBI" id="CHEBI:30616"/>
    </ligand>
</feature>
<evidence type="ECO:0000256" key="9">
    <source>
        <dbReference type="PIRSR" id="PIRSR630616-2"/>
    </source>
</evidence>
<evidence type="ECO:0000256" key="11">
    <source>
        <dbReference type="RuleBase" id="RU367134"/>
    </source>
</evidence>
<dbReference type="AlphaFoldDB" id="A0A8E0VQC1"/>
<organism evidence="14 15">
    <name type="scientific">Fasciolopsis buskii</name>
    <dbReference type="NCBI Taxonomy" id="27845"/>
    <lineage>
        <taxon>Eukaryota</taxon>
        <taxon>Metazoa</taxon>
        <taxon>Spiralia</taxon>
        <taxon>Lophotrochozoa</taxon>
        <taxon>Platyhelminthes</taxon>
        <taxon>Trematoda</taxon>
        <taxon>Digenea</taxon>
        <taxon>Plagiorchiida</taxon>
        <taxon>Echinostomata</taxon>
        <taxon>Echinostomatoidea</taxon>
        <taxon>Fasciolidae</taxon>
        <taxon>Fasciolopsis</taxon>
    </lineage>
</organism>
<evidence type="ECO:0000256" key="10">
    <source>
        <dbReference type="PIRSR" id="PIRSR630616-3"/>
    </source>
</evidence>
<dbReference type="PROSITE" id="PS00108">
    <property type="entry name" value="PROTEIN_KINASE_ST"/>
    <property type="match status" value="1"/>
</dbReference>